<proteinExistence type="predicted"/>
<dbReference type="InterPro" id="IPR006179">
    <property type="entry name" value="5_nucleotidase/apyrase"/>
</dbReference>
<dbReference type="GO" id="GO:0009166">
    <property type="term" value="P:nucleotide catabolic process"/>
    <property type="evidence" value="ECO:0007669"/>
    <property type="project" value="InterPro"/>
</dbReference>
<dbReference type="InterPro" id="IPR029052">
    <property type="entry name" value="Metallo-depent_PP-like"/>
</dbReference>
<dbReference type="GO" id="GO:0030288">
    <property type="term" value="C:outer membrane-bounded periplasmic space"/>
    <property type="evidence" value="ECO:0007669"/>
    <property type="project" value="TreeGrafter"/>
</dbReference>
<reference evidence="3 4" key="1">
    <citation type="submission" date="2010-12" db="EMBL/GenBank/DDBJ databases">
        <authorList>
            <person name="Muzny D."/>
            <person name="Qin X."/>
            <person name="Deng J."/>
            <person name="Jiang H."/>
            <person name="Liu Y."/>
            <person name="Qu J."/>
            <person name="Song X.-Z."/>
            <person name="Zhang L."/>
            <person name="Thornton R."/>
            <person name="Coyle M."/>
            <person name="Francisco L."/>
            <person name="Jackson L."/>
            <person name="Javaid M."/>
            <person name="Korchina V."/>
            <person name="Kovar C."/>
            <person name="Mata R."/>
            <person name="Mathew T."/>
            <person name="Ngo R."/>
            <person name="Nguyen L."/>
            <person name="Nguyen N."/>
            <person name="Okwuonu G."/>
            <person name="Ongeri F."/>
            <person name="Pham C."/>
            <person name="Simmons D."/>
            <person name="Wilczek-Boney K."/>
            <person name="Hale W."/>
            <person name="Jakkamsetti A."/>
            <person name="Pham P."/>
            <person name="Ruth R."/>
            <person name="San Lucas F."/>
            <person name="Warren J."/>
            <person name="Zhang J."/>
            <person name="Zhao Z."/>
            <person name="Zhou C."/>
            <person name="Zhu D."/>
            <person name="Lee S."/>
            <person name="Bess C."/>
            <person name="Blankenburg K."/>
            <person name="Forbes L."/>
            <person name="Fu Q."/>
            <person name="Gubbala S."/>
            <person name="Hirani K."/>
            <person name="Jayaseelan J.C."/>
            <person name="Lara F."/>
            <person name="Munidasa M."/>
            <person name="Palculict T."/>
            <person name="Patil S."/>
            <person name="Pu L.-L."/>
            <person name="Saada N."/>
            <person name="Tang L."/>
            <person name="Weissenberger G."/>
            <person name="Zhu Y."/>
            <person name="Hemphill L."/>
            <person name="Shang Y."/>
            <person name="Youmans B."/>
            <person name="Ayvaz T."/>
            <person name="Ross M."/>
            <person name="Santibanez J."/>
            <person name="Aqrawi P."/>
            <person name="Gross S."/>
            <person name="Joshi V."/>
            <person name="Fowler G."/>
            <person name="Nazareth L."/>
            <person name="Reid J."/>
            <person name="Worley K."/>
            <person name="Petrosino J."/>
            <person name="Highlander S."/>
            <person name="Gibbs R."/>
        </authorList>
    </citation>
    <scope>NUCLEOTIDE SEQUENCE [LARGE SCALE GENOMIC DNA]</scope>
    <source>
        <strain evidence="3 4">ATCC 23263</strain>
    </source>
</reference>
<dbReference type="PANTHER" id="PTHR11575:SF24">
    <property type="entry name" value="5'-NUCLEOTIDASE"/>
    <property type="match status" value="1"/>
</dbReference>
<dbReference type="InterPro" id="IPR036907">
    <property type="entry name" value="5'-Nucleotdase_C_sf"/>
</dbReference>
<dbReference type="OrthoDB" id="9800780at2"/>
<dbReference type="AlphaFoldDB" id="E6MHV2"/>
<keyword evidence="1" id="KW-0472">Membrane</keyword>
<comment type="caution">
    <text evidence="3">The sequence shown here is derived from an EMBL/GenBank/DDBJ whole genome shotgun (WGS) entry which is preliminary data.</text>
</comment>
<dbReference type="SUPFAM" id="SSF56300">
    <property type="entry name" value="Metallo-dependent phosphatases"/>
    <property type="match status" value="1"/>
</dbReference>
<dbReference type="RefSeq" id="WP_006599079.1">
    <property type="nucleotide sequence ID" value="NZ_GL622359.1"/>
</dbReference>
<dbReference type="eggNOG" id="COG0737">
    <property type="taxonomic scope" value="Bacteria"/>
</dbReference>
<dbReference type="STRING" id="887929.HMP0721_1657"/>
<protein>
    <submittedName>
        <fullName evidence="3">5'-nucleotidase, C-terminal domain protein</fullName>
    </submittedName>
</protein>
<sequence>MGKDRRIKRWLGILVALMLCWGSGAPVWAAAKTETATLRVIFTTDLQAQLTSTAKARGGVGGYSRLASLIAANKTDSAVVLDTGNYSQGSLFATIGATDNPGLKLMGTMGYDATTLGGDELAQGVSALAKAWTAPGLTTAHAPTVLVSNLTFGKSKSSRALKKAYASVGQRTKVIHAGKIKVGVFGLMGKNAAAQIADSGDLSFADPVKTAKSCVAALKKQNVDCIICLFQGGSTTAEAEMLADKVDGINAILLGGTGRLLADPLTANNTAIVAAGTRGEKLGVLDLNAKSGAVKAYGLVPVTEKIKADETVAGQIADYQKTVQKRVLDAHQLNFDTAIARSNKSFTSVARMKRQFGDADIENLLTDAYRHQAQNGKRRNVIGIAEAGGTRGSLSAGDLTAADLYQVTAPGEGSDHSVGASMIVAYLTGEDLRNLCELDLTQGKNGGAHQLFFSGLRYTYDRNRTPMNQVTRVQVQTASGRWQAAGGHKRYAVTMNWTLAKRLSRLAAKSKSLVSVSFETKTGKEIRSLRDAVLTDREGREVKDWQCLVIYLKAQAPDASGKPVVPAAYNQVRKGKIADSGTNVRRYLGNPSRIGWLTYGAVALAVILAAVIIALIATARRRGGRKQSQNYWRGRKF</sequence>
<dbReference type="PANTHER" id="PTHR11575">
    <property type="entry name" value="5'-NUCLEOTIDASE-RELATED"/>
    <property type="match status" value="1"/>
</dbReference>
<feature type="domain" description="5'-Nucleotidase C-terminal" evidence="2">
    <location>
        <begin position="342"/>
        <end position="501"/>
    </location>
</feature>
<organism evidence="3 4">
    <name type="scientific">Pseudoramibacter alactolyticus ATCC 23263</name>
    <dbReference type="NCBI Taxonomy" id="887929"/>
    <lineage>
        <taxon>Bacteria</taxon>
        <taxon>Bacillati</taxon>
        <taxon>Bacillota</taxon>
        <taxon>Clostridia</taxon>
        <taxon>Eubacteriales</taxon>
        <taxon>Eubacteriaceae</taxon>
        <taxon>Pseudoramibacter</taxon>
    </lineage>
</organism>
<dbReference type="Gene3D" id="3.60.21.10">
    <property type="match status" value="1"/>
</dbReference>
<evidence type="ECO:0000313" key="3">
    <source>
        <dbReference type="EMBL" id="EFV01276.1"/>
    </source>
</evidence>
<dbReference type="EMBL" id="AEQN01000022">
    <property type="protein sequence ID" value="EFV01276.1"/>
    <property type="molecule type" value="Genomic_DNA"/>
</dbReference>
<gene>
    <name evidence="3" type="ORF">HMP0721_1657</name>
</gene>
<name>E6MHV2_9FIRM</name>
<feature type="transmembrane region" description="Helical" evidence="1">
    <location>
        <begin position="596"/>
        <end position="617"/>
    </location>
</feature>
<dbReference type="Gene3D" id="3.90.780.10">
    <property type="entry name" value="5'-Nucleotidase, C-terminal domain"/>
    <property type="match status" value="1"/>
</dbReference>
<keyword evidence="1" id="KW-1133">Transmembrane helix</keyword>
<evidence type="ECO:0000259" key="2">
    <source>
        <dbReference type="Pfam" id="PF02872"/>
    </source>
</evidence>
<evidence type="ECO:0000256" key="1">
    <source>
        <dbReference type="SAM" id="Phobius"/>
    </source>
</evidence>
<dbReference type="Pfam" id="PF02872">
    <property type="entry name" value="5_nucleotid_C"/>
    <property type="match status" value="1"/>
</dbReference>
<dbReference type="HOGENOM" id="CLU_005854_7_1_9"/>
<dbReference type="GO" id="GO:0016787">
    <property type="term" value="F:hydrolase activity"/>
    <property type="evidence" value="ECO:0007669"/>
    <property type="project" value="InterPro"/>
</dbReference>
<keyword evidence="4" id="KW-1185">Reference proteome</keyword>
<evidence type="ECO:0000313" key="4">
    <source>
        <dbReference type="Proteomes" id="UP000004754"/>
    </source>
</evidence>
<dbReference type="SUPFAM" id="SSF55816">
    <property type="entry name" value="5'-nucleotidase (syn. UDP-sugar hydrolase), C-terminal domain"/>
    <property type="match status" value="1"/>
</dbReference>
<accession>E6MHV2</accession>
<dbReference type="InterPro" id="IPR008334">
    <property type="entry name" value="5'-Nucleotdase_C"/>
</dbReference>
<keyword evidence="1" id="KW-0812">Transmembrane</keyword>
<dbReference type="Proteomes" id="UP000004754">
    <property type="component" value="Unassembled WGS sequence"/>
</dbReference>